<dbReference type="Pfam" id="PF01890">
    <property type="entry name" value="CbiG_C"/>
    <property type="match status" value="1"/>
</dbReference>
<dbReference type="RefSeq" id="WP_095641961.1">
    <property type="nucleotide sequence ID" value="NZ_LMVO01000008.1"/>
</dbReference>
<evidence type="ECO:0000313" key="4">
    <source>
        <dbReference type="Proteomes" id="UP000243820"/>
    </source>
</evidence>
<dbReference type="InterPro" id="IPR021744">
    <property type="entry name" value="CbiG_N"/>
</dbReference>
<organism evidence="3 4">
    <name type="scientific">Methanocorpusculum parvum</name>
    <dbReference type="NCBI Taxonomy" id="2193"/>
    <lineage>
        <taxon>Archaea</taxon>
        <taxon>Methanobacteriati</taxon>
        <taxon>Methanobacteriota</taxon>
        <taxon>Stenosarchaea group</taxon>
        <taxon>Methanomicrobia</taxon>
        <taxon>Methanomicrobiales</taxon>
        <taxon>Methanocorpusculaceae</taxon>
        <taxon>Methanocorpusculum</taxon>
    </lineage>
</organism>
<dbReference type="Proteomes" id="UP000243820">
    <property type="component" value="Unassembled WGS sequence"/>
</dbReference>
<dbReference type="Gene3D" id="3.30.420.180">
    <property type="entry name" value="CobE/GbiG C-terminal domain"/>
    <property type="match status" value="1"/>
</dbReference>
<dbReference type="SUPFAM" id="SSF159672">
    <property type="entry name" value="CbiG N-terminal domain-like"/>
    <property type="match status" value="1"/>
</dbReference>
<accession>A0AAX0Q8R6</accession>
<proteinExistence type="predicted"/>
<dbReference type="InterPro" id="IPR036518">
    <property type="entry name" value="CobE/GbiG_C_sf"/>
</dbReference>
<reference evidence="3 4" key="1">
    <citation type="journal article" date="2017" name="BMC Genomics">
        <title>Genomic analysis of methanogenic archaea reveals a shift towards energy conservation.</title>
        <authorList>
            <person name="Gilmore S.P."/>
            <person name="Henske J.K."/>
            <person name="Sexton J.A."/>
            <person name="Solomon K.V."/>
            <person name="Seppala S."/>
            <person name="Yoo J.I."/>
            <person name="Huyett L.M."/>
            <person name="Pressman A."/>
            <person name="Cogan J.Z."/>
            <person name="Kivenson V."/>
            <person name="Peng X."/>
            <person name="Tan Y."/>
            <person name="Valentine D.L."/>
            <person name="O'Malley M.A."/>
        </authorList>
    </citation>
    <scope>NUCLEOTIDE SEQUENCE [LARGE SCALE GENOMIC DNA]</scope>
    <source>
        <strain evidence="3 4">XII</strain>
    </source>
</reference>
<dbReference type="PANTHER" id="PTHR37477:SF1">
    <property type="entry name" value="COBALT-PRECORRIN-5A HYDROLASE"/>
    <property type="match status" value="1"/>
</dbReference>
<evidence type="ECO:0000259" key="2">
    <source>
        <dbReference type="Pfam" id="PF11760"/>
    </source>
</evidence>
<dbReference type="Gene3D" id="3.40.50.11220">
    <property type="match status" value="1"/>
</dbReference>
<dbReference type="EMBL" id="LMVO01000008">
    <property type="protein sequence ID" value="PAV09723.1"/>
    <property type="molecule type" value="Genomic_DNA"/>
</dbReference>
<dbReference type="InterPro" id="IPR038029">
    <property type="entry name" value="GbiG_N_sf"/>
</dbReference>
<dbReference type="InterPro" id="IPR052553">
    <property type="entry name" value="CbiG_hydrolase"/>
</dbReference>
<keyword evidence="4" id="KW-1185">Reference proteome</keyword>
<dbReference type="PANTHER" id="PTHR37477">
    <property type="entry name" value="COBALT-PRECORRIN-5A HYDROLASE"/>
    <property type="match status" value="1"/>
</dbReference>
<dbReference type="InterPro" id="IPR002750">
    <property type="entry name" value="CobE/GbiG_C"/>
</dbReference>
<sequence>MKIVVVTLPRFREAGMRIAAFLEAELVPYAPDVFVELYGKCDVIVGVMSAGIAVRGCAPLLTDKWHDPAVIVVTPDLRYAIPVLGGHHGGNEVAKRLAELGIEPVISTATEVMGRPSVEETAKTGGFTIVNRSSTREVNGAILDGDVPIIRVQAPKIVVADPGVSVLVTDSPYVIGIGCRLGTTADEIRSAISAACKDADIPENSVTLFATTLKKFHEKGLHEGIAALAGNLIFLDDDTINKQIPATPSRAEMLGLCGVAEPCALALSKTGSLILKKTVYGRVTIAIGR</sequence>
<dbReference type="SUPFAM" id="SSF159664">
    <property type="entry name" value="CobE/GbiG C-terminal domain-like"/>
    <property type="match status" value="1"/>
</dbReference>
<comment type="caution">
    <text evidence="3">The sequence shown here is derived from an EMBL/GenBank/DDBJ whole genome shotgun (WGS) entry which is preliminary data.</text>
</comment>
<dbReference type="GO" id="GO:0009236">
    <property type="term" value="P:cobalamin biosynthetic process"/>
    <property type="evidence" value="ECO:0007669"/>
    <property type="project" value="InterPro"/>
</dbReference>
<evidence type="ECO:0000259" key="1">
    <source>
        <dbReference type="Pfam" id="PF01890"/>
    </source>
</evidence>
<protein>
    <submittedName>
        <fullName evidence="3">Cobalamin biosynthesis protein CbiG</fullName>
    </submittedName>
</protein>
<gene>
    <name evidence="3" type="ORF">ASJ83_05805</name>
</gene>
<feature type="domain" description="Cobalamin synthesis G N-terminal" evidence="2">
    <location>
        <begin position="33"/>
        <end position="111"/>
    </location>
</feature>
<name>A0AAX0Q8R6_9EURY</name>
<evidence type="ECO:0000313" key="3">
    <source>
        <dbReference type="EMBL" id="PAV09723.1"/>
    </source>
</evidence>
<dbReference type="AlphaFoldDB" id="A0AAX0Q8R6"/>
<dbReference type="NCBIfam" id="NF004465">
    <property type="entry name" value="PRK05788.1-3"/>
    <property type="match status" value="1"/>
</dbReference>
<feature type="domain" description="CobE/GbiG C-terminal" evidence="1">
    <location>
        <begin position="173"/>
        <end position="287"/>
    </location>
</feature>
<dbReference type="Pfam" id="PF11760">
    <property type="entry name" value="CbiG_N"/>
    <property type="match status" value="1"/>
</dbReference>